<proteinExistence type="predicted"/>
<comment type="caution">
    <text evidence="2">The sequence shown here is derived from an EMBL/GenBank/DDBJ whole genome shotgun (WGS) entry which is preliminary data.</text>
</comment>
<accession>F0ELJ5</accession>
<feature type="compositionally biased region" description="Basic and acidic residues" evidence="1">
    <location>
        <begin position="30"/>
        <end position="71"/>
    </location>
</feature>
<reference evidence="2 3" key="1">
    <citation type="submission" date="2011-01" db="EMBL/GenBank/DDBJ databases">
        <authorList>
            <person name="Muzny D."/>
            <person name="Qin X."/>
            <person name="Deng J."/>
            <person name="Jiang H."/>
            <person name="Liu Y."/>
            <person name="Qu J."/>
            <person name="Song X.-Z."/>
            <person name="Zhang L."/>
            <person name="Thornton R."/>
            <person name="Coyle M."/>
            <person name="Francisco L."/>
            <person name="Jackson L."/>
            <person name="Javaid M."/>
            <person name="Korchina V."/>
            <person name="Kovar C."/>
            <person name="Mata R."/>
            <person name="Mathew T."/>
            <person name="Ngo R."/>
            <person name="Nguyen L."/>
            <person name="Nguyen N."/>
            <person name="Okwuonu G."/>
            <person name="Ongeri F."/>
            <person name="Pham C."/>
            <person name="Simmons D."/>
            <person name="Wilczek-Boney K."/>
            <person name="Hale W."/>
            <person name="Jakkamsetti A."/>
            <person name="Pham P."/>
            <person name="Ruth R."/>
            <person name="San Lucas F."/>
            <person name="Warren J."/>
            <person name="Zhang J."/>
            <person name="Zhao Z."/>
            <person name="Zhou C."/>
            <person name="Zhu D."/>
            <person name="Lee S."/>
            <person name="Bess C."/>
            <person name="Blankenburg K."/>
            <person name="Forbes L."/>
            <person name="Fu Q."/>
            <person name="Gubbala S."/>
            <person name="Hirani K."/>
            <person name="Jayaseelan J.C."/>
            <person name="Lara F."/>
            <person name="Munidasa M."/>
            <person name="Palculict T."/>
            <person name="Patil S."/>
            <person name="Pu L.-L."/>
            <person name="Saada N."/>
            <person name="Tang L."/>
            <person name="Weissenberger G."/>
            <person name="Zhu Y."/>
            <person name="Hemphill L."/>
            <person name="Shang Y."/>
            <person name="Youmans B."/>
            <person name="Ayvaz T."/>
            <person name="Ross M."/>
            <person name="Santibanez J."/>
            <person name="Aqrawi P."/>
            <person name="Gross S."/>
            <person name="Joshi V."/>
            <person name="Fowler G."/>
            <person name="Nazareth L."/>
            <person name="Reid J."/>
            <person name="Worley K."/>
            <person name="Petrosino J."/>
            <person name="Highlander S."/>
            <person name="Gibbs R."/>
        </authorList>
    </citation>
    <scope>NUCLEOTIDE SEQUENCE [LARGE SCALE GENOMIC DNA]</scope>
    <source>
        <strain evidence="2 3">ATCC 12755</strain>
    </source>
</reference>
<evidence type="ECO:0000313" key="2">
    <source>
        <dbReference type="EMBL" id="EGC69072.1"/>
    </source>
</evidence>
<dbReference type="AlphaFoldDB" id="F0ELJ5"/>
<protein>
    <recommendedName>
        <fullName evidence="4">CsbD-like protein</fullName>
    </recommendedName>
</protein>
<evidence type="ECO:0000313" key="3">
    <source>
        <dbReference type="Proteomes" id="UP000004835"/>
    </source>
</evidence>
<gene>
    <name evidence="2" type="ORF">HMPREF9087_2287</name>
</gene>
<dbReference type="SUPFAM" id="SSF69047">
    <property type="entry name" value="Hypothetical protein YjbJ"/>
    <property type="match status" value="1"/>
</dbReference>
<organism evidence="2 3">
    <name type="scientific">Enterococcus casseliflavus ATCC 12755</name>
    <dbReference type="NCBI Taxonomy" id="888066"/>
    <lineage>
        <taxon>Bacteria</taxon>
        <taxon>Bacillati</taxon>
        <taxon>Bacillota</taxon>
        <taxon>Bacilli</taxon>
        <taxon>Lactobacillales</taxon>
        <taxon>Enterococcaceae</taxon>
        <taxon>Enterococcus</taxon>
    </lineage>
</organism>
<evidence type="ECO:0008006" key="4">
    <source>
        <dbReference type="Google" id="ProtNLM"/>
    </source>
</evidence>
<evidence type="ECO:0000256" key="1">
    <source>
        <dbReference type="SAM" id="MobiDB-lite"/>
    </source>
</evidence>
<sequence length="112" mass="12859">MITMGTFKDEKDVIVGKAKEKIGEWTNNEELAHSGKEQAHEGQIKKEHDQKRVNELEDKNDERDARNDRTTPENVSSEELLRAENPDANKISSADRRDADQLKHYTGIEDKL</sequence>
<dbReference type="HOGENOM" id="CLU_171686_0_0_9"/>
<dbReference type="EMBL" id="AEWT01000020">
    <property type="protein sequence ID" value="EGC69072.1"/>
    <property type="molecule type" value="Genomic_DNA"/>
</dbReference>
<name>F0ELJ5_ENTCA</name>
<feature type="compositionally biased region" description="Basic and acidic residues" evidence="1">
    <location>
        <begin position="79"/>
        <end position="112"/>
    </location>
</feature>
<dbReference type="Proteomes" id="UP000004835">
    <property type="component" value="Unassembled WGS sequence"/>
</dbReference>
<dbReference type="InterPro" id="IPR036629">
    <property type="entry name" value="YjbJ_sf"/>
</dbReference>
<feature type="region of interest" description="Disordered" evidence="1">
    <location>
        <begin position="26"/>
        <end position="112"/>
    </location>
</feature>